<sequence length="345" mass="39169">MYWFSRPCNKILRTAEKAKTMNQSDFQRLAETIVVEQQKLEKEIDMTHDCLRKLQLVAYDRARTEIQRFRKKINDVLDKLERNTVKSLDTLLYTLRGAIQTDIEKCSNLKKDLTSIQKAIKHVDCGKPNVNIFIAHSKTTELVSRSHTLLSELSATRTVDIMFHGNPDMEQFMSGLSDLGNVECSNRVSALCLSGETVKCKYNMRYNVKLASDKSTCRIEGICELPNGELLVVDRANGRVKLLDMQFNVVDDTVLPHSPNDLCSISPNEVAVSSYSGRTIQFLTVNNSKIVVDRTLHFKHACNGIAYYKGSVFVTSIKALYQYRLDGRLVKKIYENTSHNTGNLT</sequence>
<gene>
    <name evidence="1" type="ORF">DPMN_088232</name>
</gene>
<evidence type="ECO:0000313" key="2">
    <source>
        <dbReference type="Proteomes" id="UP000828390"/>
    </source>
</evidence>
<organism evidence="1 2">
    <name type="scientific">Dreissena polymorpha</name>
    <name type="common">Zebra mussel</name>
    <name type="synonym">Mytilus polymorpha</name>
    <dbReference type="NCBI Taxonomy" id="45954"/>
    <lineage>
        <taxon>Eukaryota</taxon>
        <taxon>Metazoa</taxon>
        <taxon>Spiralia</taxon>
        <taxon>Lophotrochozoa</taxon>
        <taxon>Mollusca</taxon>
        <taxon>Bivalvia</taxon>
        <taxon>Autobranchia</taxon>
        <taxon>Heteroconchia</taxon>
        <taxon>Euheterodonta</taxon>
        <taxon>Imparidentia</taxon>
        <taxon>Neoheterodontei</taxon>
        <taxon>Myida</taxon>
        <taxon>Dreissenoidea</taxon>
        <taxon>Dreissenidae</taxon>
        <taxon>Dreissena</taxon>
    </lineage>
</organism>
<protein>
    <submittedName>
        <fullName evidence="1">Uncharacterized protein</fullName>
    </submittedName>
</protein>
<proteinExistence type="predicted"/>
<accession>A0A9D4KVH5</accession>
<dbReference type="Proteomes" id="UP000828390">
    <property type="component" value="Unassembled WGS sequence"/>
</dbReference>
<keyword evidence="2" id="KW-1185">Reference proteome</keyword>
<comment type="caution">
    <text evidence="1">The sequence shown here is derived from an EMBL/GenBank/DDBJ whole genome shotgun (WGS) entry which is preliminary data.</text>
</comment>
<dbReference type="SUPFAM" id="SSF63825">
    <property type="entry name" value="YWTD domain"/>
    <property type="match status" value="1"/>
</dbReference>
<evidence type="ECO:0000313" key="1">
    <source>
        <dbReference type="EMBL" id="KAH3845937.1"/>
    </source>
</evidence>
<reference evidence="1" key="2">
    <citation type="submission" date="2020-11" db="EMBL/GenBank/DDBJ databases">
        <authorList>
            <person name="McCartney M.A."/>
            <person name="Auch B."/>
            <person name="Kono T."/>
            <person name="Mallez S."/>
            <person name="Becker A."/>
            <person name="Gohl D.M."/>
            <person name="Silverstein K.A.T."/>
            <person name="Koren S."/>
            <person name="Bechman K.B."/>
            <person name="Herman A."/>
            <person name="Abrahante J.E."/>
            <person name="Garbe J."/>
        </authorList>
    </citation>
    <scope>NUCLEOTIDE SEQUENCE</scope>
    <source>
        <strain evidence="1">Duluth1</strain>
        <tissue evidence="1">Whole animal</tissue>
    </source>
</reference>
<reference evidence="1" key="1">
    <citation type="journal article" date="2019" name="bioRxiv">
        <title>The Genome of the Zebra Mussel, Dreissena polymorpha: A Resource for Invasive Species Research.</title>
        <authorList>
            <person name="McCartney M.A."/>
            <person name="Auch B."/>
            <person name="Kono T."/>
            <person name="Mallez S."/>
            <person name="Zhang Y."/>
            <person name="Obille A."/>
            <person name="Becker A."/>
            <person name="Abrahante J.E."/>
            <person name="Garbe J."/>
            <person name="Badalamenti J.P."/>
            <person name="Herman A."/>
            <person name="Mangelson H."/>
            <person name="Liachko I."/>
            <person name="Sullivan S."/>
            <person name="Sone E.D."/>
            <person name="Koren S."/>
            <person name="Silverstein K.A.T."/>
            <person name="Beckman K.B."/>
            <person name="Gohl D.M."/>
        </authorList>
    </citation>
    <scope>NUCLEOTIDE SEQUENCE</scope>
    <source>
        <strain evidence="1">Duluth1</strain>
        <tissue evidence="1">Whole animal</tissue>
    </source>
</reference>
<dbReference type="AlphaFoldDB" id="A0A9D4KVH5"/>
<name>A0A9D4KVH5_DREPO</name>
<dbReference type="EMBL" id="JAIWYP010000003">
    <property type="protein sequence ID" value="KAH3845937.1"/>
    <property type="molecule type" value="Genomic_DNA"/>
</dbReference>